<proteinExistence type="predicted"/>
<evidence type="ECO:0000313" key="1">
    <source>
        <dbReference type="EnsemblPlants" id="AVESA.00010b.r2.5DG0996890.1.CDS.1"/>
    </source>
</evidence>
<sequence length="106" mass="10885">MSFAKMSKVALLLALMTLCSSQVMCFQGRPLVAIRRRHLLLHSSEEAADGKMMTGGTLMADADQGKGGGALGNLEDARPTGPGHSPGAGHAVTNNGGVGRKLLGVK</sequence>
<evidence type="ECO:0000313" key="2">
    <source>
        <dbReference type="Proteomes" id="UP001732700"/>
    </source>
</evidence>
<accession>A0ACD5YKF6</accession>
<reference evidence="1" key="2">
    <citation type="submission" date="2025-09" db="UniProtKB">
        <authorList>
            <consortium name="EnsemblPlants"/>
        </authorList>
    </citation>
    <scope>IDENTIFICATION</scope>
</reference>
<organism evidence="1 2">
    <name type="scientific">Avena sativa</name>
    <name type="common">Oat</name>
    <dbReference type="NCBI Taxonomy" id="4498"/>
    <lineage>
        <taxon>Eukaryota</taxon>
        <taxon>Viridiplantae</taxon>
        <taxon>Streptophyta</taxon>
        <taxon>Embryophyta</taxon>
        <taxon>Tracheophyta</taxon>
        <taxon>Spermatophyta</taxon>
        <taxon>Magnoliopsida</taxon>
        <taxon>Liliopsida</taxon>
        <taxon>Poales</taxon>
        <taxon>Poaceae</taxon>
        <taxon>BOP clade</taxon>
        <taxon>Pooideae</taxon>
        <taxon>Poodae</taxon>
        <taxon>Poeae</taxon>
        <taxon>Poeae Chloroplast Group 1 (Aveneae type)</taxon>
        <taxon>Aveninae</taxon>
        <taxon>Avena</taxon>
    </lineage>
</organism>
<keyword evidence="2" id="KW-1185">Reference proteome</keyword>
<dbReference type="EnsemblPlants" id="AVESA.00010b.r2.5DG0996890.1">
    <property type="protein sequence ID" value="AVESA.00010b.r2.5DG0996890.1.CDS.1"/>
    <property type="gene ID" value="AVESA.00010b.r2.5DG0996890"/>
</dbReference>
<dbReference type="Proteomes" id="UP001732700">
    <property type="component" value="Chromosome 5D"/>
</dbReference>
<protein>
    <submittedName>
        <fullName evidence="1">Uncharacterized protein</fullName>
    </submittedName>
</protein>
<reference evidence="1" key="1">
    <citation type="submission" date="2021-05" db="EMBL/GenBank/DDBJ databases">
        <authorList>
            <person name="Scholz U."/>
            <person name="Mascher M."/>
            <person name="Fiebig A."/>
        </authorList>
    </citation>
    <scope>NUCLEOTIDE SEQUENCE [LARGE SCALE GENOMIC DNA]</scope>
</reference>
<name>A0ACD5YKF6_AVESA</name>